<dbReference type="GO" id="GO:0016757">
    <property type="term" value="F:glycosyltransferase activity"/>
    <property type="evidence" value="ECO:0007669"/>
    <property type="project" value="UniProtKB-KW"/>
</dbReference>
<dbReference type="Proteomes" id="UP001623348">
    <property type="component" value="Unassembled WGS sequence"/>
</dbReference>
<dbReference type="InterPro" id="IPR001584">
    <property type="entry name" value="Integrase_cat-core"/>
</dbReference>
<dbReference type="InterPro" id="IPR000477">
    <property type="entry name" value="RT_dom"/>
</dbReference>
<evidence type="ECO:0000256" key="9">
    <source>
        <dbReference type="ARBA" id="ARBA00022989"/>
    </source>
</evidence>
<comment type="caution">
    <text evidence="16">The sequence shown here is derived from an EMBL/GenBank/DDBJ whole genome shotgun (WGS) entry which is preliminary data.</text>
</comment>
<proteinExistence type="inferred from homology"/>
<dbReference type="InterPro" id="IPR036397">
    <property type="entry name" value="RNaseH_sf"/>
</dbReference>
<evidence type="ECO:0000256" key="6">
    <source>
        <dbReference type="ARBA" id="ARBA00022679"/>
    </source>
</evidence>
<dbReference type="Pfam" id="PF00665">
    <property type="entry name" value="rve"/>
    <property type="match status" value="1"/>
</dbReference>
<dbReference type="GO" id="GO:0000139">
    <property type="term" value="C:Golgi membrane"/>
    <property type="evidence" value="ECO:0007669"/>
    <property type="project" value="UniProtKB-SubCell"/>
</dbReference>
<evidence type="ECO:0000256" key="3">
    <source>
        <dbReference type="ARBA" id="ARBA00010879"/>
    </source>
</evidence>
<dbReference type="EMBL" id="BAAFJT010000040">
    <property type="protein sequence ID" value="GAB0202673.1"/>
    <property type="molecule type" value="Genomic_DNA"/>
</dbReference>
<keyword evidence="10" id="KW-0333">Golgi apparatus</keyword>
<keyword evidence="11" id="KW-0472">Membrane</keyword>
<keyword evidence="8" id="KW-0735">Signal-anchor</keyword>
<evidence type="ECO:0000256" key="4">
    <source>
        <dbReference type="ARBA" id="ARBA00012180"/>
    </source>
</evidence>
<sequence>MPSGYRGTEPTWISGVTGGCQELSVLEAEVSLTGDKWEKHPIVTGPEAPCILGIDYLRRGYLKDPKGYRWAFGVATVNAEKIKQLSTLSGLSEDPFVVGLLKVEEQQVPIATRTVHRRQYRTNRDSLAPIHELIHQLEGQGVISRTRSPFNSPIWPVQKSGGGWRLTVDYCGLNEVMPPLSAAVPDMLELQYELESKAAKWYATIDIANAFFSIPLAAECRPQFAFTWRGVQYTWNQLPQGWKHSPTICHGLIQTALEKGGAPEHLQYIDDIIVWGNKAEEVFEKGKRVIQILLKAGFAIKKSKVKGPAQEIQFLGIKWQDGCRHVPMDVVNKIATLSPPANKKETQAFLGLVGFWRMHIPGYSQLVSPLYGVTRKKNYFEWGLEQQQAFEHIKQEIARAVTLGPVWTGPAVQNVLYTAAGEHGLTWSLWQKTAGETRGRPLGFWSRGYRGSEAHYTPTEKEILAAYEGIRAASEVVGTEASLLLAPRLPVLHWMFKGNIPSTHHATSTTWSKWVALITQRARLGKPNHPGILEEIMDWPEGRDFGALPEEVARAQEAPPYNELPEDERHYALFTDGSCRVVGNHRKWKAAVWSPTRQVVEATEGEGESSQFAEVKAIQLALKIAEREKWPVLCLYTDSWMVANSLWGWLQQWKKTKWQRRGKPIWAAALWQDIAARVENMAVKVRHVDAHVPKSRATEEHQNNEQVGEAAKTEVAQVGLDWERKGELFVARWAHETSGHLGRDATYRWARDRGVDLTMEAITQVTCECEICAAIKHATRVKSPWNRGRWLGFRYGEAWQIDYIGPLPRTRQGKRYILTVVEATTGWLETFPVNHATARNTILGLERQILWQHGTPERIELDNGTHFGNNLINSWAKKHGIEWVYHIAYHPQASGKIERYNGLLKTMLRALGNGAWKHWDTNLAEATWLINTRGSANHPGPAQTKPLHTVGGDKVPVVHMGKWLGKAVWIAPPMGKGKPIPGIVFTQGPGCTWWVMQKDGETRVKQTELFDRWKSLQMCKWEMNVTEANLFKSTLSRCCNAPAFLFTTQKNTPLGTILKYEVDTSGIFHINQEIFKMFPKDMPYHRSQFKKCAVVGNGGILKNSRCGQEIDSADFVFRFHKLEKWRKPFYDVLQVYENASVLLPAFYNTRNTGISIRVKYILDDFESQQAVYYFHPQYLINVSRYWLGHGVRAKRISTGLILVTAALELCEEVHLFGFWAFPMNPSGIFISHHYYDNVKPRPGFHDMPSEIFNFLHMHSKGILRVHTGTCSCC</sequence>
<accession>A0ABC9XY44</accession>
<dbReference type="Pfam" id="PF00075">
    <property type="entry name" value="RNase_H"/>
    <property type="match status" value="1"/>
</dbReference>
<dbReference type="Gene3D" id="3.30.420.10">
    <property type="entry name" value="Ribonuclease H-like superfamily/Ribonuclease H"/>
    <property type="match status" value="2"/>
</dbReference>
<evidence type="ECO:0000259" key="14">
    <source>
        <dbReference type="PROSITE" id="PS50879"/>
    </source>
</evidence>
<dbReference type="Pfam" id="PF00078">
    <property type="entry name" value="RVT_1"/>
    <property type="match status" value="1"/>
</dbReference>
<feature type="domain" description="Integrase catalytic" evidence="15">
    <location>
        <begin position="780"/>
        <end position="954"/>
    </location>
</feature>
<dbReference type="AlphaFoldDB" id="A0ABC9XY44"/>
<feature type="domain" description="Reverse transcriptase" evidence="13">
    <location>
        <begin position="138"/>
        <end position="319"/>
    </location>
</feature>
<dbReference type="InterPro" id="IPR051320">
    <property type="entry name" value="Viral_Replic_Matur_Polypro"/>
</dbReference>
<dbReference type="InterPro" id="IPR043502">
    <property type="entry name" value="DNA/RNA_pol_sf"/>
</dbReference>
<dbReference type="SUPFAM" id="SSF56672">
    <property type="entry name" value="DNA/RNA polymerases"/>
    <property type="match status" value="1"/>
</dbReference>
<gene>
    <name evidence="16" type="ORF">GRJ2_002732900</name>
</gene>
<evidence type="ECO:0000256" key="5">
    <source>
        <dbReference type="ARBA" id="ARBA00022676"/>
    </source>
</evidence>
<evidence type="ECO:0000256" key="10">
    <source>
        <dbReference type="ARBA" id="ARBA00023034"/>
    </source>
</evidence>
<dbReference type="PROSITE" id="PS50878">
    <property type="entry name" value="RT_POL"/>
    <property type="match status" value="1"/>
</dbReference>
<evidence type="ECO:0000256" key="12">
    <source>
        <dbReference type="ARBA" id="ARBA00023180"/>
    </source>
</evidence>
<dbReference type="InterPro" id="IPR041577">
    <property type="entry name" value="RT_RNaseH_2"/>
</dbReference>
<evidence type="ECO:0000256" key="11">
    <source>
        <dbReference type="ARBA" id="ARBA00023136"/>
    </source>
</evidence>
<dbReference type="PROSITE" id="PS51257">
    <property type="entry name" value="PROKAR_LIPOPROTEIN"/>
    <property type="match status" value="1"/>
</dbReference>
<reference evidence="16 17" key="1">
    <citation type="submission" date="2024-06" db="EMBL/GenBank/DDBJ databases">
        <title>The draft genome of Grus japonensis, version 3.</title>
        <authorList>
            <person name="Nabeshima K."/>
            <person name="Suzuki S."/>
            <person name="Onuma M."/>
        </authorList>
    </citation>
    <scope>NUCLEOTIDE SEQUENCE [LARGE SCALE GENOMIC DNA]</scope>
    <source>
        <strain evidence="16 17">451A</strain>
    </source>
</reference>
<dbReference type="Gene3D" id="3.90.1480.20">
    <property type="entry name" value="Glycosyl transferase family 29"/>
    <property type="match status" value="2"/>
</dbReference>
<comment type="similarity">
    <text evidence="3">Belongs to the beta type-B retroviral polymerase family. HERV class-II K(HML-2) pol subfamily.</text>
</comment>
<feature type="domain" description="RNase H type-1" evidence="14">
    <location>
        <begin position="567"/>
        <end position="716"/>
    </location>
</feature>
<protein>
    <recommendedName>
        <fullName evidence="4">ribonuclease H</fullName>
        <ecNumber evidence="4">3.1.26.4</ecNumber>
    </recommendedName>
</protein>
<evidence type="ECO:0000313" key="16">
    <source>
        <dbReference type="EMBL" id="GAB0202673.1"/>
    </source>
</evidence>
<comment type="similarity">
    <text evidence="2">Belongs to the glycosyltransferase 29 family.</text>
</comment>
<dbReference type="SUPFAM" id="SSF53098">
    <property type="entry name" value="Ribonuclease H-like"/>
    <property type="match status" value="2"/>
</dbReference>
<dbReference type="PROSITE" id="PS50994">
    <property type="entry name" value="INTEGRASE"/>
    <property type="match status" value="1"/>
</dbReference>
<dbReference type="Gene3D" id="3.30.70.270">
    <property type="match status" value="2"/>
</dbReference>
<keyword evidence="5" id="KW-0328">Glycosyltransferase</keyword>
<dbReference type="PROSITE" id="PS50879">
    <property type="entry name" value="RNASE_H_1"/>
    <property type="match status" value="1"/>
</dbReference>
<evidence type="ECO:0000259" key="13">
    <source>
        <dbReference type="PROSITE" id="PS50878"/>
    </source>
</evidence>
<name>A0ABC9XY44_GRUJA</name>
<dbReference type="Pfam" id="PF00777">
    <property type="entry name" value="Glyco_transf_29"/>
    <property type="match status" value="2"/>
</dbReference>
<evidence type="ECO:0000313" key="17">
    <source>
        <dbReference type="Proteomes" id="UP001623348"/>
    </source>
</evidence>
<keyword evidence="12" id="KW-0325">Glycoprotein</keyword>
<comment type="subcellular location">
    <subcellularLocation>
        <location evidence="1">Golgi apparatus membrane</location>
        <topology evidence="1">Single-pass type II membrane protein</topology>
    </subcellularLocation>
</comment>
<keyword evidence="17" id="KW-1185">Reference proteome</keyword>
<dbReference type="PANTHER" id="PTHR33064">
    <property type="entry name" value="POL PROTEIN"/>
    <property type="match status" value="1"/>
</dbReference>
<dbReference type="GO" id="GO:0006259">
    <property type="term" value="P:DNA metabolic process"/>
    <property type="evidence" value="ECO:0007669"/>
    <property type="project" value="UniProtKB-ARBA"/>
</dbReference>
<dbReference type="Pfam" id="PF17919">
    <property type="entry name" value="RT_RNaseH_2"/>
    <property type="match status" value="1"/>
</dbReference>
<dbReference type="InterPro" id="IPR012337">
    <property type="entry name" value="RNaseH-like_sf"/>
</dbReference>
<evidence type="ECO:0000256" key="1">
    <source>
        <dbReference type="ARBA" id="ARBA00004323"/>
    </source>
</evidence>
<dbReference type="InterPro" id="IPR038578">
    <property type="entry name" value="GT29-like_sf"/>
</dbReference>
<dbReference type="GO" id="GO:0004523">
    <property type="term" value="F:RNA-DNA hybrid ribonuclease activity"/>
    <property type="evidence" value="ECO:0007669"/>
    <property type="project" value="UniProtKB-EC"/>
</dbReference>
<evidence type="ECO:0000259" key="15">
    <source>
        <dbReference type="PROSITE" id="PS50994"/>
    </source>
</evidence>
<keyword evidence="7" id="KW-0812">Transmembrane</keyword>
<evidence type="ECO:0000256" key="8">
    <source>
        <dbReference type="ARBA" id="ARBA00022968"/>
    </source>
</evidence>
<evidence type="ECO:0000256" key="2">
    <source>
        <dbReference type="ARBA" id="ARBA00006003"/>
    </source>
</evidence>
<organism evidence="16 17">
    <name type="scientific">Grus japonensis</name>
    <name type="common">Japanese crane</name>
    <name type="synonym">Red-crowned crane</name>
    <dbReference type="NCBI Taxonomy" id="30415"/>
    <lineage>
        <taxon>Eukaryota</taxon>
        <taxon>Metazoa</taxon>
        <taxon>Chordata</taxon>
        <taxon>Craniata</taxon>
        <taxon>Vertebrata</taxon>
        <taxon>Euteleostomi</taxon>
        <taxon>Archelosauria</taxon>
        <taxon>Archosauria</taxon>
        <taxon>Dinosauria</taxon>
        <taxon>Saurischia</taxon>
        <taxon>Theropoda</taxon>
        <taxon>Coelurosauria</taxon>
        <taxon>Aves</taxon>
        <taxon>Neognathae</taxon>
        <taxon>Neoaves</taxon>
        <taxon>Gruiformes</taxon>
        <taxon>Gruidae</taxon>
        <taxon>Grus</taxon>
    </lineage>
</organism>
<dbReference type="Gene3D" id="3.10.10.10">
    <property type="entry name" value="HIV Type 1 Reverse Transcriptase, subunit A, domain 1"/>
    <property type="match status" value="1"/>
</dbReference>
<keyword evidence="9" id="KW-1133">Transmembrane helix</keyword>
<dbReference type="PANTHER" id="PTHR33064:SF29">
    <property type="entry name" value="PEPTIDASE A2 DOMAIN-CONTAINING PROTEIN-RELATED"/>
    <property type="match status" value="1"/>
</dbReference>
<evidence type="ECO:0000256" key="7">
    <source>
        <dbReference type="ARBA" id="ARBA00022692"/>
    </source>
</evidence>
<keyword evidence="6" id="KW-0808">Transferase</keyword>
<dbReference type="EC" id="3.1.26.4" evidence="4"/>
<dbReference type="InterPro" id="IPR002156">
    <property type="entry name" value="RNaseH_domain"/>
</dbReference>
<dbReference type="InterPro" id="IPR001675">
    <property type="entry name" value="Glyco_trans_29"/>
</dbReference>
<dbReference type="InterPro" id="IPR043128">
    <property type="entry name" value="Rev_trsase/Diguanyl_cyclase"/>
</dbReference>